<proteinExistence type="predicted"/>
<sequence>MHGPSGPGMRLRAAPAAVPTPASIWASEADTGQVEVRDMGRRTGGRKGKRERKAAGSGRLSKAPEVPADGQSSAAADRGIQVHRTGNASVNGDNSIAVSGALTVVQPPPEPLRWPQVVGNPPTTASAFQERPEVRKHIDTARDRHATVVLSQVLSGGGGVGKSQLAAKLFWEALAEGTELLVWVNAAYPGQVVAEYAQAAQRVRADGADGEDAEADARAFVNWLVRDECRWLVVLDDVTDPAMLAAWWPPASMKGLGRVLATTRRRDDVLRGGGREVVEIGSYTPAEAGAYLKSRLERAGAAHLRDESETELTAALGLLPLALSHAAAYMINENVACGRYLRLFTDRRLLLDDVLPQSADSEGYGRQVAAALLLSLDAVRAADPSGLAVPMLHLLAHLDPAGHPGELWQSAAVLRYLRARREPRRRLLRPRTSPEQTYAVLRLFHLYGLIDDDSDTSNPSTGNRRVVRLHALTARAARETVRARDLSAIVRAAAEGLAELWPEVDQTDPDLAVVLRANTSALAECAEETVWAEEEARLLMWRAGTSLLDAGAYITAISYWEGLVEQAERRLGPGHREALLTRSNLASSYAQVGRTKDAIALQKRGVADCERELGTRHRITFIARANLGNSYLQAGRISEAIALLEQVAADRRRYLGSRHRDFENTLVNLAPGYLRVGRADEAIRLLEPINARRGRADDPNTLTVRYMLAQAYLFCERTDEAIPLMEQVVADRERQLGTDHPETLAGRTSLGSCYVGSDLSREAIALLEPNVRDCVRILGPEHPTSLETRAHLAGAYRKAGRRAEAVAVLEQVVADRQRLLQAANPETVQMACMLRQWKREQRSRRH</sequence>
<dbReference type="Pfam" id="PF00931">
    <property type="entry name" value="NB-ARC"/>
    <property type="match status" value="1"/>
</dbReference>
<dbReference type="EMBL" id="CM000951">
    <property type="protein sequence ID" value="EDY59997.1"/>
    <property type="molecule type" value="Genomic_DNA"/>
</dbReference>
<gene>
    <name evidence="3" type="ORF">SSEG_09997</name>
</gene>
<accession>B5I4J2</accession>
<keyword evidence="4" id="KW-1185">Reference proteome</keyword>
<dbReference type="SUPFAM" id="SSF52540">
    <property type="entry name" value="P-loop containing nucleoside triphosphate hydrolases"/>
    <property type="match status" value="1"/>
</dbReference>
<dbReference type="AlphaFoldDB" id="B5I4J2"/>
<evidence type="ECO:0000259" key="2">
    <source>
        <dbReference type="Pfam" id="PF00931"/>
    </source>
</evidence>
<dbReference type="PANTHER" id="PTHR46082:SF6">
    <property type="entry name" value="AAA+ ATPASE DOMAIN-CONTAINING PROTEIN-RELATED"/>
    <property type="match status" value="1"/>
</dbReference>
<dbReference type="Gene3D" id="3.40.50.300">
    <property type="entry name" value="P-loop containing nucleotide triphosphate hydrolases"/>
    <property type="match status" value="1"/>
</dbReference>
<protein>
    <recommendedName>
        <fullName evidence="2">NB-ARC domain-containing protein</fullName>
    </recommendedName>
</protein>
<dbReference type="InterPro" id="IPR011990">
    <property type="entry name" value="TPR-like_helical_dom_sf"/>
</dbReference>
<dbReference type="Pfam" id="PF13424">
    <property type="entry name" value="TPR_12"/>
    <property type="match status" value="2"/>
</dbReference>
<dbReference type="PANTHER" id="PTHR46082">
    <property type="entry name" value="ATP/GTP-BINDING PROTEIN-RELATED"/>
    <property type="match status" value="1"/>
</dbReference>
<feature type="domain" description="NB-ARC" evidence="2">
    <location>
        <begin position="154"/>
        <end position="267"/>
    </location>
</feature>
<dbReference type="GO" id="GO:0043531">
    <property type="term" value="F:ADP binding"/>
    <property type="evidence" value="ECO:0007669"/>
    <property type="project" value="InterPro"/>
</dbReference>
<name>B5I4J2_STRX2</name>
<dbReference type="Gene3D" id="1.25.40.10">
    <property type="entry name" value="Tetratricopeptide repeat domain"/>
    <property type="match status" value="2"/>
</dbReference>
<dbReference type="Proteomes" id="UP000002785">
    <property type="component" value="Chromosome"/>
</dbReference>
<dbReference type="HOGENOM" id="CLU_000288_125_8_11"/>
<dbReference type="InterPro" id="IPR002182">
    <property type="entry name" value="NB-ARC"/>
</dbReference>
<dbReference type="SUPFAM" id="SSF48452">
    <property type="entry name" value="TPR-like"/>
    <property type="match status" value="3"/>
</dbReference>
<feature type="region of interest" description="Disordered" evidence="1">
    <location>
        <begin position="1"/>
        <end position="78"/>
    </location>
</feature>
<dbReference type="eggNOG" id="COG0457">
    <property type="taxonomic scope" value="Bacteria"/>
</dbReference>
<dbReference type="Pfam" id="PF13374">
    <property type="entry name" value="TPR_10"/>
    <property type="match status" value="1"/>
</dbReference>
<evidence type="ECO:0000313" key="4">
    <source>
        <dbReference type="Proteomes" id="UP000002785"/>
    </source>
</evidence>
<organism evidence="3 4">
    <name type="scientific">Streptomyces sviceus (strain ATCC 29083 / DSM 924 / JCM 4929 / NBRC 13980 / NCIMB 11184 / NRRL 5439 / UC 5370)</name>
    <dbReference type="NCBI Taxonomy" id="463191"/>
    <lineage>
        <taxon>Bacteria</taxon>
        <taxon>Bacillati</taxon>
        <taxon>Actinomycetota</taxon>
        <taxon>Actinomycetes</taxon>
        <taxon>Kitasatosporales</taxon>
        <taxon>Streptomycetaceae</taxon>
        <taxon>Streptomyces</taxon>
    </lineage>
</organism>
<evidence type="ECO:0000256" key="1">
    <source>
        <dbReference type="SAM" id="MobiDB-lite"/>
    </source>
</evidence>
<evidence type="ECO:0000313" key="3">
    <source>
        <dbReference type="EMBL" id="EDY59997.1"/>
    </source>
</evidence>
<reference evidence="3" key="1">
    <citation type="submission" date="2009-10" db="EMBL/GenBank/DDBJ databases">
        <title>The genome sequence of Streptomyces sviceus strain ATCC 29083.</title>
        <authorList>
            <consortium name="The Broad Institute Genome Sequencing Platform"/>
            <consortium name="Broad Institute Microbial Sequencing Center"/>
            <person name="Fischbach M."/>
            <person name="Godfrey P."/>
            <person name="Ward D."/>
            <person name="Young S."/>
            <person name="Zeng Q."/>
            <person name="Koehrsen M."/>
            <person name="Alvarado L."/>
            <person name="Berlin A.M."/>
            <person name="Bochicchio J."/>
            <person name="Borenstein D."/>
            <person name="Chapman S.B."/>
            <person name="Chen Z."/>
            <person name="Engels R."/>
            <person name="Freedman E."/>
            <person name="Gellesch M."/>
            <person name="Goldberg J."/>
            <person name="Griggs A."/>
            <person name="Gujja S."/>
            <person name="Heilman E.R."/>
            <person name="Heiman D.I."/>
            <person name="Hepburn T.A."/>
            <person name="Howarth C."/>
            <person name="Jen D."/>
            <person name="Larson L."/>
            <person name="Lewis B."/>
            <person name="Mehta T."/>
            <person name="Park D."/>
            <person name="Pearson M."/>
            <person name="Richards J."/>
            <person name="Roberts A."/>
            <person name="Saif S."/>
            <person name="Shea T.D."/>
            <person name="Shenoy N."/>
            <person name="Sisk P."/>
            <person name="Stolte C."/>
            <person name="Sykes S.N."/>
            <person name="Thomson T."/>
            <person name="Walk T."/>
            <person name="White J."/>
            <person name="Yandava C."/>
            <person name="Straight P."/>
            <person name="Clardy J."/>
            <person name="Hung D."/>
            <person name="Kolter R."/>
            <person name="Mekalanos J."/>
            <person name="Walker S."/>
            <person name="Walsh C.T."/>
            <person name="Wieland-Brown L.C."/>
            <person name="Haas B."/>
            <person name="Nusbaum C."/>
            <person name="Birren B."/>
        </authorList>
    </citation>
    <scope>NUCLEOTIDE SEQUENCE [LARGE SCALE GENOMIC DNA]</scope>
    <source>
        <strain evidence="3">ATCC 29083</strain>
    </source>
</reference>
<dbReference type="InterPro" id="IPR027417">
    <property type="entry name" value="P-loop_NTPase"/>
</dbReference>
<dbReference type="InterPro" id="IPR053137">
    <property type="entry name" value="NLR-like"/>
</dbReference>
<feature type="compositionally biased region" description="Basic residues" evidence="1">
    <location>
        <begin position="43"/>
        <end position="52"/>
    </location>
</feature>